<reference evidence="5" key="1">
    <citation type="submission" date="2010-05" db="EMBL/GenBank/DDBJ databases">
        <title>The genome sequence of Magnaporthe poae strain ATCC 64411.</title>
        <authorList>
            <person name="Ma L.-J."/>
            <person name="Dead R."/>
            <person name="Young S."/>
            <person name="Zeng Q."/>
            <person name="Koehrsen M."/>
            <person name="Alvarado L."/>
            <person name="Berlin A."/>
            <person name="Chapman S.B."/>
            <person name="Chen Z."/>
            <person name="Freedman E."/>
            <person name="Gellesch M."/>
            <person name="Goldberg J."/>
            <person name="Griggs A."/>
            <person name="Gujja S."/>
            <person name="Heilman E.R."/>
            <person name="Heiman D."/>
            <person name="Hepburn T."/>
            <person name="Howarth C."/>
            <person name="Jen D."/>
            <person name="Larson L."/>
            <person name="Mehta T."/>
            <person name="Neiman D."/>
            <person name="Pearson M."/>
            <person name="Roberts A."/>
            <person name="Saif S."/>
            <person name="Shea T."/>
            <person name="Shenoy N."/>
            <person name="Sisk P."/>
            <person name="Stolte C."/>
            <person name="Sykes S."/>
            <person name="Walk T."/>
            <person name="White J."/>
            <person name="Yandava C."/>
            <person name="Haas B."/>
            <person name="Nusbaum C."/>
            <person name="Birren B."/>
        </authorList>
    </citation>
    <scope>NUCLEOTIDE SEQUENCE [LARGE SCALE GENOMIC DNA]</scope>
    <source>
        <strain evidence="5">ATCC 64411 / 73-15</strain>
    </source>
</reference>
<evidence type="ECO:0000256" key="1">
    <source>
        <dbReference type="SAM" id="MobiDB-lite"/>
    </source>
</evidence>
<reference evidence="3" key="3">
    <citation type="submission" date="2011-03" db="EMBL/GenBank/DDBJ databases">
        <title>Annotation of Magnaporthe poae ATCC 64411.</title>
        <authorList>
            <person name="Ma L.-J."/>
            <person name="Dead R."/>
            <person name="Young S.K."/>
            <person name="Zeng Q."/>
            <person name="Gargeya S."/>
            <person name="Fitzgerald M."/>
            <person name="Haas B."/>
            <person name="Abouelleil A."/>
            <person name="Alvarado L."/>
            <person name="Arachchi H.M."/>
            <person name="Berlin A."/>
            <person name="Brown A."/>
            <person name="Chapman S.B."/>
            <person name="Chen Z."/>
            <person name="Dunbar C."/>
            <person name="Freedman E."/>
            <person name="Gearin G."/>
            <person name="Gellesch M."/>
            <person name="Goldberg J."/>
            <person name="Griggs A."/>
            <person name="Gujja S."/>
            <person name="Heiman D."/>
            <person name="Howarth C."/>
            <person name="Larson L."/>
            <person name="Lui A."/>
            <person name="MacDonald P.J.P."/>
            <person name="Mehta T."/>
            <person name="Montmayeur A."/>
            <person name="Murphy C."/>
            <person name="Neiman D."/>
            <person name="Pearson M."/>
            <person name="Priest M."/>
            <person name="Roberts A."/>
            <person name="Saif S."/>
            <person name="Shea T."/>
            <person name="Shenoy N."/>
            <person name="Sisk P."/>
            <person name="Stolte C."/>
            <person name="Sykes S."/>
            <person name="Yandava C."/>
            <person name="Wortman J."/>
            <person name="Nusbaum C."/>
            <person name="Birren B."/>
        </authorList>
    </citation>
    <scope>NUCLEOTIDE SEQUENCE</scope>
    <source>
        <strain evidence="3">ATCC 64411</strain>
    </source>
</reference>
<gene>
    <name evidence="3" type="ORF">MAPG_06944</name>
</gene>
<organism evidence="4 5">
    <name type="scientific">Magnaporthiopsis poae (strain ATCC 64411 / 73-15)</name>
    <name type="common">Kentucky bluegrass fungus</name>
    <name type="synonym">Magnaporthe poae</name>
    <dbReference type="NCBI Taxonomy" id="644358"/>
    <lineage>
        <taxon>Eukaryota</taxon>
        <taxon>Fungi</taxon>
        <taxon>Dikarya</taxon>
        <taxon>Ascomycota</taxon>
        <taxon>Pezizomycotina</taxon>
        <taxon>Sordariomycetes</taxon>
        <taxon>Sordariomycetidae</taxon>
        <taxon>Magnaporthales</taxon>
        <taxon>Magnaporthaceae</taxon>
        <taxon>Magnaporthiopsis</taxon>
    </lineage>
</organism>
<feature type="region of interest" description="Disordered" evidence="1">
    <location>
        <begin position="99"/>
        <end position="120"/>
    </location>
</feature>
<protein>
    <recommendedName>
        <fullName evidence="6">Extracellular membrane protein CFEM domain-containing protein</fullName>
    </recommendedName>
</protein>
<keyword evidence="5" id="KW-1185">Reference proteome</keyword>
<keyword evidence="2" id="KW-1133">Transmembrane helix</keyword>
<sequence length="171" mass="17066">MHDLGCQCQQQARMMAAAEGCVAKFCPAVAYQSVIDGVMAMCACAVGVATAQPSATLMGSFTATATVVSGMTVVASGLDMRSSIAPLSLSATAAAVAAPSEAPSVQRPRPGGGDKQRPLVATPVSPQELQEALGITPTKPAEAGAAPRQGMRVLLAASLVASAAVLVVPFL</sequence>
<proteinExistence type="predicted"/>
<dbReference type="EnsemblFungi" id="MAPG_06944T0">
    <property type="protein sequence ID" value="MAPG_06944T0"/>
    <property type="gene ID" value="MAPG_06944"/>
</dbReference>
<dbReference type="Proteomes" id="UP000011715">
    <property type="component" value="Unassembled WGS sequence"/>
</dbReference>
<name>A0A0C4E3E5_MAGP6</name>
<dbReference type="EMBL" id="ADBL01001667">
    <property type="status" value="NOT_ANNOTATED_CDS"/>
    <property type="molecule type" value="Genomic_DNA"/>
</dbReference>
<keyword evidence="2" id="KW-0472">Membrane</keyword>
<reference evidence="3" key="2">
    <citation type="submission" date="2010-05" db="EMBL/GenBank/DDBJ databases">
        <title>The Genome Sequence of Magnaporthe poae strain ATCC 64411.</title>
        <authorList>
            <consortium name="The Broad Institute Genome Sequencing Platform"/>
            <consortium name="Broad Institute Genome Sequencing Center for Infectious Disease"/>
            <person name="Ma L.-J."/>
            <person name="Dead R."/>
            <person name="Young S."/>
            <person name="Zeng Q."/>
            <person name="Koehrsen M."/>
            <person name="Alvarado L."/>
            <person name="Berlin A."/>
            <person name="Chapman S.B."/>
            <person name="Chen Z."/>
            <person name="Freedman E."/>
            <person name="Gellesch M."/>
            <person name="Goldberg J."/>
            <person name="Griggs A."/>
            <person name="Gujja S."/>
            <person name="Heilman E.R."/>
            <person name="Heiman D."/>
            <person name="Hepburn T."/>
            <person name="Howarth C."/>
            <person name="Jen D."/>
            <person name="Larson L."/>
            <person name="Mehta T."/>
            <person name="Neiman D."/>
            <person name="Pearson M."/>
            <person name="Roberts A."/>
            <person name="Saif S."/>
            <person name="Shea T."/>
            <person name="Shenoy N."/>
            <person name="Sisk P."/>
            <person name="Stolte C."/>
            <person name="Sykes S."/>
            <person name="Walk T."/>
            <person name="White J."/>
            <person name="Yandava C."/>
            <person name="Haas B."/>
            <person name="Nusbaum C."/>
            <person name="Birren B."/>
        </authorList>
    </citation>
    <scope>NUCLEOTIDE SEQUENCE</scope>
    <source>
        <strain evidence="3">ATCC 64411</strain>
    </source>
</reference>
<dbReference type="VEuPathDB" id="FungiDB:MAPG_06944"/>
<reference evidence="4" key="5">
    <citation type="submission" date="2015-06" db="UniProtKB">
        <authorList>
            <consortium name="EnsemblFungi"/>
        </authorList>
    </citation>
    <scope>IDENTIFICATION</scope>
    <source>
        <strain evidence="4">ATCC 64411</strain>
    </source>
</reference>
<evidence type="ECO:0000313" key="5">
    <source>
        <dbReference type="Proteomes" id="UP000011715"/>
    </source>
</evidence>
<reference evidence="4" key="4">
    <citation type="journal article" date="2015" name="G3 (Bethesda)">
        <title>Genome sequences of three phytopathogenic species of the Magnaporthaceae family of fungi.</title>
        <authorList>
            <person name="Okagaki L.H."/>
            <person name="Nunes C.C."/>
            <person name="Sailsbery J."/>
            <person name="Clay B."/>
            <person name="Brown D."/>
            <person name="John T."/>
            <person name="Oh Y."/>
            <person name="Young N."/>
            <person name="Fitzgerald M."/>
            <person name="Haas B.J."/>
            <person name="Zeng Q."/>
            <person name="Young S."/>
            <person name="Adiconis X."/>
            <person name="Fan L."/>
            <person name="Levin J.Z."/>
            <person name="Mitchell T.K."/>
            <person name="Okubara P.A."/>
            <person name="Farman M.L."/>
            <person name="Kohn L.M."/>
            <person name="Birren B."/>
            <person name="Ma L.-J."/>
            <person name="Dean R.A."/>
        </authorList>
    </citation>
    <scope>NUCLEOTIDE SEQUENCE</scope>
    <source>
        <strain evidence="4">ATCC 64411 / 73-15</strain>
    </source>
</reference>
<evidence type="ECO:0000256" key="2">
    <source>
        <dbReference type="SAM" id="Phobius"/>
    </source>
</evidence>
<dbReference type="STRING" id="644358.A0A0C4E3E5"/>
<evidence type="ECO:0000313" key="3">
    <source>
        <dbReference type="EMBL" id="KLU87954.1"/>
    </source>
</evidence>
<feature type="transmembrane region" description="Helical" evidence="2">
    <location>
        <begin position="153"/>
        <end position="170"/>
    </location>
</feature>
<dbReference type="AlphaFoldDB" id="A0A0C4E3E5"/>
<evidence type="ECO:0000313" key="4">
    <source>
        <dbReference type="EnsemblFungi" id="MAPG_06944T0"/>
    </source>
</evidence>
<dbReference type="OrthoDB" id="10650252at2759"/>
<keyword evidence="2" id="KW-0812">Transmembrane</keyword>
<dbReference type="EMBL" id="GL876971">
    <property type="protein sequence ID" value="KLU87954.1"/>
    <property type="molecule type" value="Genomic_DNA"/>
</dbReference>
<accession>A0A0C4E3E5</accession>
<evidence type="ECO:0008006" key="6">
    <source>
        <dbReference type="Google" id="ProtNLM"/>
    </source>
</evidence>
<dbReference type="eggNOG" id="ENOG502RMKF">
    <property type="taxonomic scope" value="Eukaryota"/>
</dbReference>